<evidence type="ECO:0000313" key="6">
    <source>
        <dbReference type="Proteomes" id="UP000746471"/>
    </source>
</evidence>
<dbReference type="CDD" id="cd07377">
    <property type="entry name" value="WHTH_GntR"/>
    <property type="match status" value="1"/>
</dbReference>
<accession>A0ABS5PQP2</accession>
<dbReference type="PANTHER" id="PTHR43537:SF24">
    <property type="entry name" value="GLUCONATE OPERON TRANSCRIPTIONAL REPRESSOR"/>
    <property type="match status" value="1"/>
</dbReference>
<dbReference type="InterPro" id="IPR008920">
    <property type="entry name" value="TF_FadR/GntR_C"/>
</dbReference>
<dbReference type="Gene3D" id="1.10.10.10">
    <property type="entry name" value="Winged helix-like DNA-binding domain superfamily/Winged helix DNA-binding domain"/>
    <property type="match status" value="1"/>
</dbReference>
<dbReference type="SMART" id="SM00895">
    <property type="entry name" value="FCD"/>
    <property type="match status" value="1"/>
</dbReference>
<evidence type="ECO:0000256" key="1">
    <source>
        <dbReference type="ARBA" id="ARBA00023015"/>
    </source>
</evidence>
<reference evidence="5 6" key="1">
    <citation type="submission" date="2021-05" db="EMBL/GenBank/DDBJ databases">
        <title>Fusibacter ferrireducens sp. nov., an anaerobic, sulfur- and Fe-reducing bacterium isolated from the mangrove sediment.</title>
        <authorList>
            <person name="Qiu D."/>
        </authorList>
    </citation>
    <scope>NUCLEOTIDE SEQUENCE [LARGE SCALE GENOMIC DNA]</scope>
    <source>
        <strain evidence="5 6">DSM 12116</strain>
    </source>
</reference>
<gene>
    <name evidence="5" type="ORF">KHM83_06735</name>
</gene>
<evidence type="ECO:0000259" key="4">
    <source>
        <dbReference type="PROSITE" id="PS50949"/>
    </source>
</evidence>
<sequence length="215" mass="25324">MSQIKSLRDHVCSYINERIKSGELRPNEKLNEPKICKDLEISRTPAREALIMLATDHIIDFIPRKGFYVREVTAEDMLEYYALMGNLDAFAAKLAMPYMSKQEIVKMREIAANINVAIEFSNFERYLVLQQDFHDVYIDNCGNTPLIETIQSLRYRYIPITYNQQKVNTNQYQQILFQTNDEHNHIIQCFENKDADGIENYIRDVHWATDYIDLL</sequence>
<dbReference type="InterPro" id="IPR000524">
    <property type="entry name" value="Tscrpt_reg_HTH_GntR"/>
</dbReference>
<dbReference type="SUPFAM" id="SSF48008">
    <property type="entry name" value="GntR ligand-binding domain-like"/>
    <property type="match status" value="1"/>
</dbReference>
<dbReference type="Pfam" id="PF00392">
    <property type="entry name" value="GntR"/>
    <property type="match status" value="1"/>
</dbReference>
<organism evidence="5 6">
    <name type="scientific">Fusibacter paucivorans</name>
    <dbReference type="NCBI Taxonomy" id="76009"/>
    <lineage>
        <taxon>Bacteria</taxon>
        <taxon>Bacillati</taxon>
        <taxon>Bacillota</taxon>
        <taxon>Clostridia</taxon>
        <taxon>Eubacteriales</taxon>
        <taxon>Eubacteriales Family XII. Incertae Sedis</taxon>
        <taxon>Fusibacter</taxon>
    </lineage>
</organism>
<dbReference type="InterPro" id="IPR036390">
    <property type="entry name" value="WH_DNA-bd_sf"/>
</dbReference>
<dbReference type="Proteomes" id="UP000746471">
    <property type="component" value="Unassembled WGS sequence"/>
</dbReference>
<evidence type="ECO:0000256" key="3">
    <source>
        <dbReference type="ARBA" id="ARBA00023163"/>
    </source>
</evidence>
<dbReference type="Gene3D" id="1.20.120.530">
    <property type="entry name" value="GntR ligand-binding domain-like"/>
    <property type="match status" value="1"/>
</dbReference>
<keyword evidence="6" id="KW-1185">Reference proteome</keyword>
<keyword evidence="1" id="KW-0805">Transcription regulation</keyword>
<dbReference type="RefSeq" id="WP_213236213.1">
    <property type="nucleotide sequence ID" value="NZ_JAHBCL010000009.1"/>
</dbReference>
<proteinExistence type="predicted"/>
<dbReference type="SUPFAM" id="SSF46785">
    <property type="entry name" value="Winged helix' DNA-binding domain"/>
    <property type="match status" value="1"/>
</dbReference>
<comment type="caution">
    <text evidence="5">The sequence shown here is derived from an EMBL/GenBank/DDBJ whole genome shotgun (WGS) entry which is preliminary data.</text>
</comment>
<dbReference type="Pfam" id="PF07729">
    <property type="entry name" value="FCD"/>
    <property type="match status" value="1"/>
</dbReference>
<keyword evidence="3" id="KW-0804">Transcription</keyword>
<keyword evidence="2" id="KW-0238">DNA-binding</keyword>
<name>A0ABS5PQP2_9FIRM</name>
<dbReference type="EMBL" id="JAHBCL010000009">
    <property type="protein sequence ID" value="MBS7526367.1"/>
    <property type="molecule type" value="Genomic_DNA"/>
</dbReference>
<protein>
    <submittedName>
        <fullName evidence="5">GntR family transcriptional regulator</fullName>
    </submittedName>
</protein>
<dbReference type="SMART" id="SM00345">
    <property type="entry name" value="HTH_GNTR"/>
    <property type="match status" value="1"/>
</dbReference>
<dbReference type="PROSITE" id="PS50949">
    <property type="entry name" value="HTH_GNTR"/>
    <property type="match status" value="1"/>
</dbReference>
<feature type="domain" description="HTH gntR-type" evidence="4">
    <location>
        <begin position="5"/>
        <end position="72"/>
    </location>
</feature>
<evidence type="ECO:0000256" key="2">
    <source>
        <dbReference type="ARBA" id="ARBA00023125"/>
    </source>
</evidence>
<dbReference type="InterPro" id="IPR011711">
    <property type="entry name" value="GntR_C"/>
</dbReference>
<evidence type="ECO:0000313" key="5">
    <source>
        <dbReference type="EMBL" id="MBS7526367.1"/>
    </source>
</evidence>
<dbReference type="PANTHER" id="PTHR43537">
    <property type="entry name" value="TRANSCRIPTIONAL REGULATOR, GNTR FAMILY"/>
    <property type="match status" value="1"/>
</dbReference>
<dbReference type="InterPro" id="IPR036388">
    <property type="entry name" value="WH-like_DNA-bd_sf"/>
</dbReference>